<dbReference type="CDD" id="cd09854">
    <property type="entry name" value="PIN_VapC-like"/>
    <property type="match status" value="1"/>
</dbReference>
<dbReference type="EMBL" id="JADJNC010000012">
    <property type="protein sequence ID" value="MBK7423221.1"/>
    <property type="molecule type" value="Genomic_DNA"/>
</dbReference>
<comment type="caution">
    <text evidence="2">The sequence shown here is derived from an EMBL/GenBank/DDBJ whole genome shotgun (WGS) entry which is preliminary data.</text>
</comment>
<evidence type="ECO:0000313" key="3">
    <source>
        <dbReference type="Proteomes" id="UP000886602"/>
    </source>
</evidence>
<accession>A0A9D7FJV8</accession>
<dbReference type="InterPro" id="IPR002716">
    <property type="entry name" value="PIN_dom"/>
</dbReference>
<dbReference type="Gene3D" id="3.40.50.1010">
    <property type="entry name" value="5'-nuclease"/>
    <property type="match status" value="1"/>
</dbReference>
<dbReference type="AlphaFoldDB" id="A0A9D7FJV8"/>
<gene>
    <name evidence="2" type="ORF">IPJ48_09050</name>
</gene>
<dbReference type="InterPro" id="IPR029060">
    <property type="entry name" value="PIN-like_dom_sf"/>
</dbReference>
<proteinExistence type="predicted"/>
<name>A0A9D7FJV8_9RHOO</name>
<protein>
    <submittedName>
        <fullName evidence="2">Type II toxin-antitoxin system VapC family toxin</fullName>
    </submittedName>
</protein>
<organism evidence="2 3">
    <name type="scientific">Candidatus Propionivibrio dominans</name>
    <dbReference type="NCBI Taxonomy" id="2954373"/>
    <lineage>
        <taxon>Bacteria</taxon>
        <taxon>Pseudomonadati</taxon>
        <taxon>Pseudomonadota</taxon>
        <taxon>Betaproteobacteria</taxon>
        <taxon>Rhodocyclales</taxon>
        <taxon>Rhodocyclaceae</taxon>
        <taxon>Propionivibrio</taxon>
    </lineage>
</organism>
<dbReference type="Proteomes" id="UP000886602">
    <property type="component" value="Unassembled WGS sequence"/>
</dbReference>
<dbReference type="Pfam" id="PF01850">
    <property type="entry name" value="PIN"/>
    <property type="match status" value="1"/>
</dbReference>
<sequence length="124" mass="13691">MILVDTSVWIDHLRSSDEDLTQLLGRCQVMTHPFVIGELALGNLQHRNEVLSALQNLPQVPLATENEMLGFIEQNGLFGLGIGYIDAHLLAATRLAPGTTLWTRDKRLLSVSARLGVAEKFTIN</sequence>
<reference evidence="2" key="1">
    <citation type="submission" date="2020-10" db="EMBL/GenBank/DDBJ databases">
        <title>Connecting structure to function with the recovery of over 1000 high-quality activated sludge metagenome-assembled genomes encoding full-length rRNA genes using long-read sequencing.</title>
        <authorList>
            <person name="Singleton C.M."/>
            <person name="Petriglieri F."/>
            <person name="Kristensen J.M."/>
            <person name="Kirkegaard R.H."/>
            <person name="Michaelsen T.Y."/>
            <person name="Andersen M.H."/>
            <person name="Karst S.M."/>
            <person name="Dueholm M.S."/>
            <person name="Nielsen P.H."/>
            <person name="Albertsen M."/>
        </authorList>
    </citation>
    <scope>NUCLEOTIDE SEQUENCE</scope>
    <source>
        <strain evidence="2">EsbW_18-Q3-R4-48_MAXAC.044</strain>
    </source>
</reference>
<evidence type="ECO:0000313" key="2">
    <source>
        <dbReference type="EMBL" id="MBK7423221.1"/>
    </source>
</evidence>
<dbReference type="SUPFAM" id="SSF88723">
    <property type="entry name" value="PIN domain-like"/>
    <property type="match status" value="1"/>
</dbReference>
<evidence type="ECO:0000259" key="1">
    <source>
        <dbReference type="Pfam" id="PF01850"/>
    </source>
</evidence>
<feature type="domain" description="PIN" evidence="1">
    <location>
        <begin position="2"/>
        <end position="111"/>
    </location>
</feature>